<evidence type="ECO:0000256" key="1">
    <source>
        <dbReference type="ARBA" id="ARBA00005562"/>
    </source>
</evidence>
<evidence type="ECO:0000313" key="7">
    <source>
        <dbReference type="RefSeq" id="XP_006812232.1"/>
    </source>
</evidence>
<feature type="region of interest" description="Disordered" evidence="4">
    <location>
        <begin position="85"/>
        <end position="125"/>
    </location>
</feature>
<dbReference type="SUPFAM" id="SSF46785">
    <property type="entry name" value="Winged helix' DNA-binding domain"/>
    <property type="match status" value="1"/>
</dbReference>
<dbReference type="InterPro" id="IPR036390">
    <property type="entry name" value="WH_DNA-bd_sf"/>
</dbReference>
<dbReference type="Pfam" id="PF00178">
    <property type="entry name" value="Ets"/>
    <property type="match status" value="1"/>
</dbReference>
<dbReference type="InterPro" id="IPR036388">
    <property type="entry name" value="WH-like_DNA-bd_sf"/>
</dbReference>
<evidence type="ECO:0000259" key="5">
    <source>
        <dbReference type="PROSITE" id="PS50061"/>
    </source>
</evidence>
<sequence length="231" mass="27105">MAVEGASNTCQQTYYNHSTTFSNESTNFDPVGPNQLYDDIFQSVDTKPFDLNHTLSFETPKPKMATEYAQFGRMHQKSYNFCHMSPEDFLEPTPQDEAETPSSSTVTQPPKRKRGRPPKFRPPEQLKEKRCHPILWKFLLENLNDPQMSKCVTWVNKEVGVFKFESANKEEIAQKWGQRKGNRKLMTYQKMARALRDYGKKGIIRKHRRRLHYIFLPRYLVREANENTPVP</sequence>
<evidence type="ECO:0000256" key="3">
    <source>
        <dbReference type="RuleBase" id="RU004019"/>
    </source>
</evidence>
<feature type="domain" description="ETS" evidence="5">
    <location>
        <begin position="133"/>
        <end position="216"/>
    </location>
</feature>
<protein>
    <submittedName>
        <fullName evidence="7">Transcription factor Spi-C-like</fullName>
    </submittedName>
</protein>
<dbReference type="Proteomes" id="UP000694865">
    <property type="component" value="Unplaced"/>
</dbReference>
<dbReference type="GeneID" id="102801690"/>
<dbReference type="PROSITE" id="PS50061">
    <property type="entry name" value="ETS_DOMAIN_3"/>
    <property type="match status" value="1"/>
</dbReference>
<dbReference type="PROSITE" id="PS00346">
    <property type="entry name" value="ETS_DOMAIN_2"/>
    <property type="match status" value="1"/>
</dbReference>
<reference evidence="7" key="1">
    <citation type="submission" date="2025-08" db="UniProtKB">
        <authorList>
            <consortium name="RefSeq"/>
        </authorList>
    </citation>
    <scope>IDENTIFICATION</scope>
    <source>
        <tissue evidence="7">Testes</tissue>
    </source>
</reference>
<proteinExistence type="inferred from homology"/>
<evidence type="ECO:0000313" key="6">
    <source>
        <dbReference type="Proteomes" id="UP000694865"/>
    </source>
</evidence>
<dbReference type="PANTHER" id="PTHR11849:SF184">
    <property type="entry name" value="ETS DOMAIN-CONTAINING PROTEIN"/>
    <property type="match status" value="1"/>
</dbReference>
<gene>
    <name evidence="7" type="primary">LOC102801690</name>
</gene>
<organism evidence="6 7">
    <name type="scientific">Saccoglossus kowalevskii</name>
    <name type="common">Acorn worm</name>
    <dbReference type="NCBI Taxonomy" id="10224"/>
    <lineage>
        <taxon>Eukaryota</taxon>
        <taxon>Metazoa</taxon>
        <taxon>Hemichordata</taxon>
        <taxon>Enteropneusta</taxon>
        <taxon>Harrimaniidae</taxon>
        <taxon>Saccoglossus</taxon>
    </lineage>
</organism>
<keyword evidence="6" id="KW-1185">Reference proteome</keyword>
<comment type="similarity">
    <text evidence="1 3">Belongs to the ETS family.</text>
</comment>
<dbReference type="SMART" id="SM00413">
    <property type="entry name" value="ETS"/>
    <property type="match status" value="1"/>
</dbReference>
<evidence type="ECO:0000256" key="4">
    <source>
        <dbReference type="SAM" id="MobiDB-lite"/>
    </source>
</evidence>
<dbReference type="PANTHER" id="PTHR11849">
    <property type="entry name" value="ETS"/>
    <property type="match status" value="1"/>
</dbReference>
<feature type="compositionally biased region" description="Basic residues" evidence="4">
    <location>
        <begin position="110"/>
        <end position="119"/>
    </location>
</feature>
<dbReference type="InterPro" id="IPR046328">
    <property type="entry name" value="ETS_fam"/>
</dbReference>
<feature type="compositionally biased region" description="Acidic residues" evidence="4">
    <location>
        <begin position="88"/>
        <end position="99"/>
    </location>
</feature>
<comment type="subcellular location">
    <subcellularLocation>
        <location evidence="3">Nucleus</location>
    </subcellularLocation>
</comment>
<evidence type="ECO:0000256" key="2">
    <source>
        <dbReference type="ARBA" id="ARBA00023125"/>
    </source>
</evidence>
<dbReference type="PRINTS" id="PR00454">
    <property type="entry name" value="ETSDOMAIN"/>
</dbReference>
<dbReference type="RefSeq" id="XP_006812232.1">
    <property type="nucleotide sequence ID" value="XM_006812169.1"/>
</dbReference>
<keyword evidence="2 3" id="KW-0238">DNA-binding</keyword>
<dbReference type="InterPro" id="IPR000418">
    <property type="entry name" value="Ets_dom"/>
</dbReference>
<dbReference type="Gene3D" id="1.10.10.10">
    <property type="entry name" value="Winged helix-like DNA-binding domain superfamily/Winged helix DNA-binding domain"/>
    <property type="match status" value="1"/>
</dbReference>
<keyword evidence="3" id="KW-0539">Nucleus</keyword>
<accession>A0ABM0LWU1</accession>
<name>A0ABM0LWU1_SACKO</name>